<dbReference type="GO" id="GO:0051213">
    <property type="term" value="F:dioxygenase activity"/>
    <property type="evidence" value="ECO:0007669"/>
    <property type="project" value="InterPro"/>
</dbReference>
<dbReference type="PANTHER" id="PTHR31212:SF4">
    <property type="entry name" value="ALPHA-KETOGLUTARATE-DEPENDENT DIOXYGENASE ALKB HOMOLOG 3"/>
    <property type="match status" value="1"/>
</dbReference>
<proteinExistence type="predicted"/>
<dbReference type="Gene3D" id="2.60.120.590">
    <property type="entry name" value="Alpha-ketoglutarate-dependent dioxygenase AlkB-like"/>
    <property type="match status" value="1"/>
</dbReference>
<dbReference type="InterPro" id="IPR032854">
    <property type="entry name" value="ALKBH3"/>
</dbReference>
<dbReference type="InterPro" id="IPR005123">
    <property type="entry name" value="Oxoglu/Fe-dep_dioxygenase_dom"/>
</dbReference>
<name>A0A6C0LRW6_9ZZZZ</name>
<dbReference type="SUPFAM" id="SSF51197">
    <property type="entry name" value="Clavaminate synthase-like"/>
    <property type="match status" value="1"/>
</dbReference>
<dbReference type="PANTHER" id="PTHR31212">
    <property type="entry name" value="ALPHA-KETOGLUTARATE-DEPENDENT DIOXYGENASE ALKB HOMOLOG 3"/>
    <property type="match status" value="1"/>
</dbReference>
<feature type="domain" description="Fe2OG dioxygenase" evidence="1">
    <location>
        <begin position="93"/>
        <end position="192"/>
    </location>
</feature>
<organism evidence="2">
    <name type="scientific">viral metagenome</name>
    <dbReference type="NCBI Taxonomy" id="1070528"/>
    <lineage>
        <taxon>unclassified sequences</taxon>
        <taxon>metagenomes</taxon>
        <taxon>organismal metagenomes</taxon>
    </lineage>
</organism>
<reference evidence="2" key="1">
    <citation type="journal article" date="2020" name="Nature">
        <title>Giant virus diversity and host interactions through global metagenomics.</title>
        <authorList>
            <person name="Schulz F."/>
            <person name="Roux S."/>
            <person name="Paez-Espino D."/>
            <person name="Jungbluth S."/>
            <person name="Walsh D.A."/>
            <person name="Denef V.J."/>
            <person name="McMahon K.D."/>
            <person name="Konstantinidis K.T."/>
            <person name="Eloe-Fadrosh E.A."/>
            <person name="Kyrpides N.C."/>
            <person name="Woyke T."/>
        </authorList>
    </citation>
    <scope>NUCLEOTIDE SEQUENCE</scope>
    <source>
        <strain evidence="2">GVMAG-S-1014582-52</strain>
    </source>
</reference>
<sequence length="194" mass="22427">MKKIILNNGKSKLWIIENFSDDLFKFVEDISLHEEPPIIIMGKECRQRRNVGFFSDENEGYKYSGKIMIAESLSTIPILCKLLRDVNDTLDANFNGILINQYINGEKYIGAHSDDEKGLDPKNNIVASIAYGVPRTFRIRNKITKQIVLNFVHKPCTLLVMEGNFQKDFTHEIPIEKKVKGERISFTFRHHLIK</sequence>
<dbReference type="EMBL" id="MN740556">
    <property type="protein sequence ID" value="QHU33337.1"/>
    <property type="molecule type" value="Genomic_DNA"/>
</dbReference>
<protein>
    <recommendedName>
        <fullName evidence="1">Fe2OG dioxygenase domain-containing protein</fullName>
    </recommendedName>
</protein>
<dbReference type="InterPro" id="IPR037151">
    <property type="entry name" value="AlkB-like_sf"/>
</dbReference>
<evidence type="ECO:0000259" key="1">
    <source>
        <dbReference type="PROSITE" id="PS51471"/>
    </source>
</evidence>
<dbReference type="GO" id="GO:0006307">
    <property type="term" value="P:DNA alkylation repair"/>
    <property type="evidence" value="ECO:0007669"/>
    <property type="project" value="InterPro"/>
</dbReference>
<dbReference type="Pfam" id="PF13532">
    <property type="entry name" value="2OG-FeII_Oxy_2"/>
    <property type="match status" value="1"/>
</dbReference>
<evidence type="ECO:0000313" key="2">
    <source>
        <dbReference type="EMBL" id="QHU33337.1"/>
    </source>
</evidence>
<dbReference type="AlphaFoldDB" id="A0A6C0LRW6"/>
<dbReference type="InterPro" id="IPR027450">
    <property type="entry name" value="AlkB-like"/>
</dbReference>
<accession>A0A6C0LRW6</accession>
<dbReference type="PROSITE" id="PS51471">
    <property type="entry name" value="FE2OG_OXY"/>
    <property type="match status" value="1"/>
</dbReference>